<reference evidence="10" key="2">
    <citation type="journal article" date="2021" name="Microb. Genom.">
        <title>A genomic epidemiological study shows that prevalence of antimicrobial resistance in Enterobacterales is associated with the livestock host, as well as antimicrobial usage.</title>
        <authorList>
            <person name="AbuOun M."/>
            <person name="Jones H."/>
            <person name="Stubberfield E."/>
            <person name="Gilson D."/>
            <person name="Shaw L.P."/>
            <person name="Hubbard A.T.M."/>
            <person name="Chau K.K."/>
            <person name="Sebra R."/>
            <person name="Peto T.E.A."/>
            <person name="Crook D.W."/>
            <person name="Read D.S."/>
            <person name="Gweon H.S."/>
            <person name="Walker A.S."/>
            <person name="Stoesser N."/>
            <person name="Smith R.P."/>
            <person name="Anjum M.F."/>
            <person name="On Behalf Of The Rehab Consortium."/>
        </authorList>
    </citation>
    <scope>NUCLEOTIDE SEQUENCE</scope>
    <source>
        <strain evidence="11">RHBSTW-00334</strain>
        <strain evidence="10">RHBSTW-00398</strain>
    </source>
</reference>
<keyword evidence="6 8" id="KW-1133">Transmembrane helix</keyword>
<evidence type="ECO:0000313" key="11">
    <source>
        <dbReference type="EMBL" id="QLY37196.1"/>
    </source>
</evidence>
<comment type="similarity">
    <text evidence="2">Belongs to the autoinducer-2 exporter (AI-2E) (TC 2.A.86) family.</text>
</comment>
<dbReference type="PROSITE" id="PS51257">
    <property type="entry name" value="PROKAR_LIPOPROTEIN"/>
    <property type="match status" value="1"/>
</dbReference>
<dbReference type="EMBL" id="CP055538">
    <property type="protein sequence ID" value="QLO13933.1"/>
    <property type="molecule type" value="Genomic_DNA"/>
</dbReference>
<evidence type="ECO:0000313" key="12">
    <source>
        <dbReference type="Proteomes" id="UP000510650"/>
    </source>
</evidence>
<feature type="transmembrane region" description="Helical" evidence="8">
    <location>
        <begin position="277"/>
        <end position="295"/>
    </location>
</feature>
<dbReference type="OrthoDB" id="5298283at2"/>
<evidence type="ECO:0000256" key="1">
    <source>
        <dbReference type="ARBA" id="ARBA00004651"/>
    </source>
</evidence>
<organism evidence="9 14">
    <name type="scientific">Citrobacter freundii</name>
    <dbReference type="NCBI Taxonomy" id="546"/>
    <lineage>
        <taxon>Bacteria</taxon>
        <taxon>Pseudomonadati</taxon>
        <taxon>Pseudomonadota</taxon>
        <taxon>Gammaproteobacteria</taxon>
        <taxon>Enterobacterales</taxon>
        <taxon>Enterobacteriaceae</taxon>
        <taxon>Citrobacter</taxon>
        <taxon>Citrobacter freundii complex</taxon>
    </lineage>
</organism>
<dbReference type="AlphaFoldDB" id="A0A7H9FUN5"/>
<evidence type="ECO:0000256" key="6">
    <source>
        <dbReference type="ARBA" id="ARBA00022989"/>
    </source>
</evidence>
<keyword evidence="4" id="KW-1003">Cell membrane</keyword>
<evidence type="ECO:0000313" key="13">
    <source>
        <dbReference type="Proteomes" id="UP000512043"/>
    </source>
</evidence>
<protein>
    <submittedName>
        <fullName evidence="9">AI-2E family transporter YdiK</fullName>
    </submittedName>
</protein>
<evidence type="ECO:0000313" key="14">
    <source>
        <dbReference type="Proteomes" id="UP000591803"/>
    </source>
</evidence>
<evidence type="ECO:0000256" key="3">
    <source>
        <dbReference type="ARBA" id="ARBA00022448"/>
    </source>
</evidence>
<feature type="transmembrane region" description="Helical" evidence="8">
    <location>
        <begin position="163"/>
        <end position="181"/>
    </location>
</feature>
<evidence type="ECO:0000256" key="2">
    <source>
        <dbReference type="ARBA" id="ARBA00009773"/>
    </source>
</evidence>
<keyword evidence="7 8" id="KW-0472">Membrane</keyword>
<dbReference type="PANTHER" id="PTHR21716:SF67">
    <property type="entry name" value="TRANSPORT PROTEIN YDIK-RELATED"/>
    <property type="match status" value="1"/>
</dbReference>
<accession>A0A7H9FUN5</accession>
<keyword evidence="5 8" id="KW-0812">Transmembrane</keyword>
<feature type="transmembrane region" description="Helical" evidence="8">
    <location>
        <begin position="226"/>
        <end position="246"/>
    </location>
</feature>
<keyword evidence="3" id="KW-0813">Transport</keyword>
<dbReference type="Pfam" id="PF01594">
    <property type="entry name" value="AI-2E_transport"/>
    <property type="match status" value="1"/>
</dbReference>
<proteinExistence type="inferred from homology"/>
<feature type="transmembrane region" description="Helical" evidence="8">
    <location>
        <begin position="37"/>
        <end position="53"/>
    </location>
</feature>
<feature type="transmembrane region" description="Helical" evidence="8">
    <location>
        <begin position="253"/>
        <end position="271"/>
    </location>
</feature>
<name>A0A7H9FUN5_CITFR</name>
<comment type="subcellular location">
    <subcellularLocation>
        <location evidence="1">Cell membrane</location>
        <topology evidence="1">Multi-pass membrane protein</topology>
    </subcellularLocation>
</comment>
<sequence>MVNFRQPRDIAQVLLSVLFLAILIVACLWIVQPFILGFAWAGTVVIATWPILIRIQKLLWGRRSLAVLVMTLLLVLLFIIPIALLVNSIVDGSGPLIHAVTAGDMTLPDLEWLNSIPLVGAKIYGAWHSLLDMGGAAIMAKVRPYIGSTTTWFVGQAAHIGRFMMHCGLMLLFSALLYWRGEQVALGIRHFACRLASKRGDAAILLAAQAIRAVALGVVVTALVQAVLGGIGLAVTGVPYATLLAVLMILSCLVQLGPLPVLIPAIIWLYWTGDSTWGTVLLVWSAVVGTLDNVIRPMLIRMGADLPLILILSGVIGGLIAFGMIGLFIGPVVLAVSWRLFSAWVNEAPAPGNDPDEILEEIAEIENNK</sequence>
<evidence type="ECO:0000313" key="10">
    <source>
        <dbReference type="EMBL" id="QLO13933.1"/>
    </source>
</evidence>
<dbReference type="Proteomes" id="UP000510650">
    <property type="component" value="Chromosome"/>
</dbReference>
<evidence type="ECO:0000256" key="5">
    <source>
        <dbReference type="ARBA" id="ARBA00022692"/>
    </source>
</evidence>
<feature type="transmembrane region" description="Helical" evidence="8">
    <location>
        <begin position="65"/>
        <end position="86"/>
    </location>
</feature>
<feature type="transmembrane region" description="Helical" evidence="8">
    <location>
        <begin position="202"/>
        <end position="220"/>
    </location>
</feature>
<dbReference type="Proteomes" id="UP000591803">
    <property type="component" value="Unassembled WGS sequence"/>
</dbReference>
<dbReference type="EMBL" id="JABXRI010000001">
    <property type="protein sequence ID" value="MBA8063477.1"/>
    <property type="molecule type" value="Genomic_DNA"/>
</dbReference>
<dbReference type="NCBIfam" id="NF008216">
    <property type="entry name" value="PRK10983.1"/>
    <property type="match status" value="1"/>
</dbReference>
<reference evidence="12 13" key="1">
    <citation type="submission" date="2020-06" db="EMBL/GenBank/DDBJ databases">
        <title>REHAB project genomes.</title>
        <authorList>
            <person name="Shaw L.P."/>
        </authorList>
    </citation>
    <scope>NUCLEOTIDE SEQUENCE [LARGE SCALE GENOMIC DNA]</scope>
    <source>
        <strain evidence="9 14">RHBSTW-00116</strain>
        <strain evidence="13">RHBSTW-00334</strain>
        <strain evidence="12">RHBSTW-00398</strain>
    </source>
</reference>
<dbReference type="EMBL" id="CP056597">
    <property type="protein sequence ID" value="QLY37196.1"/>
    <property type="molecule type" value="Genomic_DNA"/>
</dbReference>
<feature type="transmembrane region" description="Helical" evidence="8">
    <location>
        <begin position="12"/>
        <end position="31"/>
    </location>
</feature>
<evidence type="ECO:0000256" key="8">
    <source>
        <dbReference type="SAM" id="Phobius"/>
    </source>
</evidence>
<gene>
    <name evidence="9" type="primary">ydiK</name>
    <name evidence="9" type="ORF">HV077_13940</name>
    <name evidence="11" type="ORF">HV164_11970</name>
    <name evidence="10" type="ORF">HV183_11075</name>
</gene>
<dbReference type="InterPro" id="IPR002549">
    <property type="entry name" value="AI-2E-like"/>
</dbReference>
<dbReference type="RefSeq" id="WP_117343020.1">
    <property type="nucleotide sequence ID" value="NZ_CP038856.1"/>
</dbReference>
<dbReference type="PANTHER" id="PTHR21716">
    <property type="entry name" value="TRANSMEMBRANE PROTEIN"/>
    <property type="match status" value="1"/>
</dbReference>
<dbReference type="GO" id="GO:0005886">
    <property type="term" value="C:plasma membrane"/>
    <property type="evidence" value="ECO:0007669"/>
    <property type="project" value="UniProtKB-SubCell"/>
</dbReference>
<evidence type="ECO:0000256" key="4">
    <source>
        <dbReference type="ARBA" id="ARBA00022475"/>
    </source>
</evidence>
<dbReference type="Proteomes" id="UP000512043">
    <property type="component" value="Chromosome"/>
</dbReference>
<evidence type="ECO:0000256" key="7">
    <source>
        <dbReference type="ARBA" id="ARBA00023136"/>
    </source>
</evidence>
<evidence type="ECO:0000313" key="9">
    <source>
        <dbReference type="EMBL" id="MBA8063477.1"/>
    </source>
</evidence>
<feature type="transmembrane region" description="Helical" evidence="8">
    <location>
        <begin position="307"/>
        <end position="334"/>
    </location>
</feature>